<organism evidence="1 2">
    <name type="scientific">Cichlidogyrus casuarinus</name>
    <dbReference type="NCBI Taxonomy" id="1844966"/>
    <lineage>
        <taxon>Eukaryota</taxon>
        <taxon>Metazoa</taxon>
        <taxon>Spiralia</taxon>
        <taxon>Lophotrochozoa</taxon>
        <taxon>Platyhelminthes</taxon>
        <taxon>Monogenea</taxon>
        <taxon>Monopisthocotylea</taxon>
        <taxon>Dactylogyridea</taxon>
        <taxon>Ancyrocephalidae</taxon>
        <taxon>Cichlidogyrus</taxon>
    </lineage>
</organism>
<gene>
    <name evidence="1" type="ORF">Ciccas_008380</name>
</gene>
<dbReference type="Proteomes" id="UP001626550">
    <property type="component" value="Unassembled WGS sequence"/>
</dbReference>
<keyword evidence="2" id="KW-1185">Reference proteome</keyword>
<accession>A0ABD2Q042</accession>
<reference evidence="1 2" key="1">
    <citation type="submission" date="2024-11" db="EMBL/GenBank/DDBJ databases">
        <title>Adaptive evolution of stress response genes in parasites aligns with host niche diversity.</title>
        <authorList>
            <person name="Hahn C."/>
            <person name="Resl P."/>
        </authorList>
    </citation>
    <scope>NUCLEOTIDE SEQUENCE [LARGE SCALE GENOMIC DNA]</scope>
    <source>
        <strain evidence="1">EGGRZ-B1_66</strain>
        <tissue evidence="1">Body</tissue>
    </source>
</reference>
<comment type="caution">
    <text evidence="1">The sequence shown here is derived from an EMBL/GenBank/DDBJ whole genome shotgun (WGS) entry which is preliminary data.</text>
</comment>
<dbReference type="EMBL" id="JBJKFK010001463">
    <property type="protein sequence ID" value="KAL3313021.1"/>
    <property type="molecule type" value="Genomic_DNA"/>
</dbReference>
<name>A0ABD2Q042_9PLAT</name>
<sequence length="67" mass="7741">MDQGKVADVHDYHAPDFVLRMQPAFNDFFSYLKKFCPNNSRVLMQTTSLTRNKSLLKPATVFSSQEQ</sequence>
<protein>
    <submittedName>
        <fullName evidence="1">Uncharacterized protein</fullName>
    </submittedName>
</protein>
<proteinExistence type="predicted"/>
<evidence type="ECO:0000313" key="2">
    <source>
        <dbReference type="Proteomes" id="UP001626550"/>
    </source>
</evidence>
<evidence type="ECO:0000313" key="1">
    <source>
        <dbReference type="EMBL" id="KAL3313021.1"/>
    </source>
</evidence>
<dbReference type="AlphaFoldDB" id="A0ABD2Q042"/>